<organism evidence="9 10">
    <name type="scientific">Thlaspi arvense</name>
    <name type="common">Field penny-cress</name>
    <dbReference type="NCBI Taxonomy" id="13288"/>
    <lineage>
        <taxon>Eukaryota</taxon>
        <taxon>Viridiplantae</taxon>
        <taxon>Streptophyta</taxon>
        <taxon>Embryophyta</taxon>
        <taxon>Tracheophyta</taxon>
        <taxon>Spermatophyta</taxon>
        <taxon>Magnoliopsida</taxon>
        <taxon>eudicotyledons</taxon>
        <taxon>Gunneridae</taxon>
        <taxon>Pentapetalae</taxon>
        <taxon>rosids</taxon>
        <taxon>malvids</taxon>
        <taxon>Brassicales</taxon>
        <taxon>Brassicaceae</taxon>
        <taxon>Thlaspideae</taxon>
        <taxon>Thlaspi</taxon>
    </lineage>
</organism>
<keyword evidence="5" id="KW-0735">Signal-anchor</keyword>
<keyword evidence="7" id="KW-0812">Transmembrane</keyword>
<keyword evidence="3" id="KW-0328">Glycosyltransferase</keyword>
<dbReference type="GO" id="GO:0016757">
    <property type="term" value="F:glycosyltransferase activity"/>
    <property type="evidence" value="ECO:0007669"/>
    <property type="project" value="UniProtKB-KW"/>
</dbReference>
<evidence type="ECO:0000313" key="9">
    <source>
        <dbReference type="EMBL" id="CAH2079579.1"/>
    </source>
</evidence>
<protein>
    <recommendedName>
        <fullName evidence="8">Exostosin GT47 domain-containing protein</fullName>
    </recommendedName>
</protein>
<name>A0AAU9T5V5_THLAR</name>
<feature type="transmembrane region" description="Helical" evidence="7">
    <location>
        <begin position="18"/>
        <end position="39"/>
    </location>
</feature>
<dbReference type="GO" id="GO:0000139">
    <property type="term" value="C:Golgi membrane"/>
    <property type="evidence" value="ECO:0007669"/>
    <property type="project" value="UniProtKB-SubCell"/>
</dbReference>
<dbReference type="EMBL" id="OU466863">
    <property type="protein sequence ID" value="CAH2079579.1"/>
    <property type="molecule type" value="Genomic_DNA"/>
</dbReference>
<feature type="domain" description="Exostosin GT47" evidence="8">
    <location>
        <begin position="221"/>
        <end position="501"/>
    </location>
</feature>
<comment type="similarity">
    <text evidence="2">Belongs to the glycosyltransferase 47 family.</text>
</comment>
<evidence type="ECO:0000256" key="3">
    <source>
        <dbReference type="ARBA" id="ARBA00022676"/>
    </source>
</evidence>
<keyword evidence="10" id="KW-1185">Reference proteome</keyword>
<dbReference type="Pfam" id="PF03016">
    <property type="entry name" value="Exostosin_GT47"/>
    <property type="match status" value="1"/>
</dbReference>
<evidence type="ECO:0000256" key="7">
    <source>
        <dbReference type="SAM" id="Phobius"/>
    </source>
</evidence>
<keyword evidence="7" id="KW-1133">Transmembrane helix</keyword>
<comment type="subcellular location">
    <subcellularLocation>
        <location evidence="1">Golgi apparatus membrane</location>
        <topology evidence="1">Single-pass type II membrane protein</topology>
    </subcellularLocation>
</comment>
<keyword evidence="4" id="KW-0808">Transferase</keyword>
<dbReference type="InterPro" id="IPR004263">
    <property type="entry name" value="Exostosin"/>
</dbReference>
<accession>A0AAU9T5V5</accession>
<evidence type="ECO:0000256" key="6">
    <source>
        <dbReference type="ARBA" id="ARBA00023034"/>
    </source>
</evidence>
<reference evidence="9 10" key="1">
    <citation type="submission" date="2022-03" db="EMBL/GenBank/DDBJ databases">
        <authorList>
            <person name="Nunn A."/>
            <person name="Chopra R."/>
            <person name="Nunn A."/>
            <person name="Contreras Garrido A."/>
        </authorList>
    </citation>
    <scope>NUCLEOTIDE SEQUENCE [LARGE SCALE GENOMIC DNA]</scope>
</reference>
<evidence type="ECO:0000256" key="1">
    <source>
        <dbReference type="ARBA" id="ARBA00004323"/>
    </source>
</evidence>
<dbReference type="AlphaFoldDB" id="A0AAU9T5V5"/>
<proteinExistence type="inferred from homology"/>
<evidence type="ECO:0000256" key="2">
    <source>
        <dbReference type="ARBA" id="ARBA00010271"/>
    </source>
</evidence>
<dbReference type="PANTHER" id="PTHR11062:SF77">
    <property type="entry name" value="GLYCOSYLTRANSFERASE FAMILY EXOSTOSIN PROTEIN"/>
    <property type="match status" value="1"/>
</dbReference>
<keyword evidence="6" id="KW-0333">Golgi apparatus</keyword>
<dbReference type="Proteomes" id="UP000836841">
    <property type="component" value="Chromosome 7"/>
</dbReference>
<sequence length="555" mass="63355">MRILTRLERFHHAGLRRLLLGIIITVGFVVLLVLCFGIPCRNASCLSLVKVSGIVVSQVSVVKADVDDDGNGYGDEYEKGKMKKDSSLDIEREDDIAINNVIVEINVSVIARTDVSLGKPKMAVESSILVGSKDSREGNVLSVMRHKQGAAVSISQMNSLLIQSLSSSHSPKPRWSSARDSEMLSAKFQIENASVVHEVIGLDASVYRNISKFQRSYDLMERKLKVYVYKQGAKPIFHKPTPRGIYASEGWFMKLMESNKKFVVKDPRKAHLFYIPVSIKSLRTSLGQDFQTPKGLADHLKEYVDLVARKYKFWNRTSGSDHFLVACHDWGNKLTKKHMSNSVRALCNSNVAQGFRIGIDTALPVTYIRSAESPIEYRGGKDPLERKILAFFAGSMHGYLRPILVQLWENKEPDMKILGPMPRDPKGKKQYREYMKSSRYCICARGYEVHTPRVVEAIINECVPVIIADNYVPPFFEVLDWEAFAVFVKEEEIPNLRNILLSIPEERYIGMQARVKMVQQHFLWHKKPVKFDLFHMVLHSVWHSRVYRVKTRSRH</sequence>
<evidence type="ECO:0000313" key="10">
    <source>
        <dbReference type="Proteomes" id="UP000836841"/>
    </source>
</evidence>
<evidence type="ECO:0000256" key="5">
    <source>
        <dbReference type="ARBA" id="ARBA00022968"/>
    </source>
</evidence>
<dbReference type="PANTHER" id="PTHR11062">
    <property type="entry name" value="EXOSTOSIN HEPARAN SULFATE GLYCOSYLTRANSFERASE -RELATED"/>
    <property type="match status" value="1"/>
</dbReference>
<dbReference type="InterPro" id="IPR040911">
    <property type="entry name" value="Exostosin_GT47"/>
</dbReference>
<gene>
    <name evidence="9" type="ORF">TAV2_LOCUS22819</name>
</gene>
<keyword evidence="7" id="KW-0472">Membrane</keyword>
<evidence type="ECO:0000256" key="4">
    <source>
        <dbReference type="ARBA" id="ARBA00022679"/>
    </source>
</evidence>
<evidence type="ECO:0000259" key="8">
    <source>
        <dbReference type="Pfam" id="PF03016"/>
    </source>
</evidence>